<evidence type="ECO:0000256" key="7">
    <source>
        <dbReference type="ARBA" id="ARBA00022840"/>
    </source>
</evidence>
<dbReference type="SUPFAM" id="SSF55785">
    <property type="entry name" value="PYP-like sensor domain (PAS domain)"/>
    <property type="match status" value="3"/>
</dbReference>
<sequence>MRIRGKGIGPSKLRSIYKLRKSEEKLRLAREELATMIREQQGLIFKYKQIDGQIMLTLCDGELLHRFGMTPDRIVGQNLLELIPQESAYLINHFYDAMNGKENVYFEGSSNGITYIATLRPIVRNGTVVEVVGSCIDITDRKRMELTLQESEQQYRQLVEMSPEPIIVCDRSCTLLFVNDAAVKLLGAASACELIGQPFMTYVDPDSANVLAAALEHLFVKNSPFYTFEKKWIGRSGKVTDLEARGVPILYAGQKAVQFLCIDITNRKIEEETIRESDRRYQMLLKLSPEPVIAHDEDMLVYANDAAVKLVGADSREQLIGKSVFNFLHEDFHEGFRQKMRLVKATDEQLTLGSAKVITLRNEVVEVEGSSIYVYKHLNVPLFQTVFRDITERKRTEEMMIRSEKLSIVGQLAAGVAHEIRNPLTTLKGFTQLIKAGKISDGYIDLMQVELERINQIVSEFMVIAKPKDVELKRHDLHRIIVDVIHFMEMQAIMNNVEFKYSLQEHVCCLCNEDQLKQVFMNILKNAIEAMPSGGFIEIAMACEIDRIEIDFTDHGVGIPKEMLSRLGEPFFTTKETGTGLGLMICHRIIESHNGTMQIRSKPKKGTNIKITLPNG</sequence>
<feature type="domain" description="Histidine kinase" evidence="9">
    <location>
        <begin position="415"/>
        <end position="616"/>
    </location>
</feature>
<dbReference type="AlphaFoldDB" id="A0A4R5KRY4"/>
<dbReference type="SMART" id="SM00086">
    <property type="entry name" value="PAC"/>
    <property type="match status" value="2"/>
</dbReference>
<dbReference type="RefSeq" id="WP_133228779.1">
    <property type="nucleotide sequence ID" value="NZ_SMRT01000005.1"/>
</dbReference>
<gene>
    <name evidence="11" type="ORF">E1757_13300</name>
</gene>
<evidence type="ECO:0000259" key="9">
    <source>
        <dbReference type="PROSITE" id="PS50109"/>
    </source>
</evidence>
<protein>
    <recommendedName>
        <fullName evidence="2">histidine kinase</fullName>
        <ecNumber evidence="2">2.7.13.3</ecNumber>
    </recommendedName>
</protein>
<feature type="domain" description="PAS" evidence="10">
    <location>
        <begin position="277"/>
        <end position="347"/>
    </location>
</feature>
<dbReference type="SMART" id="SM00388">
    <property type="entry name" value="HisKA"/>
    <property type="match status" value="1"/>
</dbReference>
<proteinExistence type="predicted"/>
<dbReference type="InterPro" id="IPR036890">
    <property type="entry name" value="HATPase_C_sf"/>
</dbReference>
<dbReference type="Gene3D" id="3.30.565.10">
    <property type="entry name" value="Histidine kinase-like ATPase, C-terminal domain"/>
    <property type="match status" value="1"/>
</dbReference>
<keyword evidence="3" id="KW-0597">Phosphoprotein</keyword>
<evidence type="ECO:0000256" key="1">
    <source>
        <dbReference type="ARBA" id="ARBA00000085"/>
    </source>
</evidence>
<evidence type="ECO:0000256" key="8">
    <source>
        <dbReference type="ARBA" id="ARBA00023012"/>
    </source>
</evidence>
<evidence type="ECO:0000256" key="4">
    <source>
        <dbReference type="ARBA" id="ARBA00022679"/>
    </source>
</evidence>
<dbReference type="SUPFAM" id="SSF55874">
    <property type="entry name" value="ATPase domain of HSP90 chaperone/DNA topoisomerase II/histidine kinase"/>
    <property type="match status" value="1"/>
</dbReference>
<dbReference type="CDD" id="cd00082">
    <property type="entry name" value="HisKA"/>
    <property type="match status" value="1"/>
</dbReference>
<dbReference type="Pfam" id="PF00512">
    <property type="entry name" value="HisKA"/>
    <property type="match status" value="1"/>
</dbReference>
<keyword evidence="4" id="KW-0808">Transferase</keyword>
<evidence type="ECO:0000256" key="3">
    <source>
        <dbReference type="ARBA" id="ARBA00022553"/>
    </source>
</evidence>
<dbReference type="InterPro" id="IPR004358">
    <property type="entry name" value="Sig_transdc_His_kin-like_C"/>
</dbReference>
<evidence type="ECO:0000256" key="6">
    <source>
        <dbReference type="ARBA" id="ARBA00022777"/>
    </source>
</evidence>
<dbReference type="Pfam" id="PF00989">
    <property type="entry name" value="PAS"/>
    <property type="match status" value="1"/>
</dbReference>
<evidence type="ECO:0000313" key="12">
    <source>
        <dbReference type="Proteomes" id="UP000295636"/>
    </source>
</evidence>
<dbReference type="EC" id="2.7.13.3" evidence="2"/>
<keyword evidence="12" id="KW-1185">Reference proteome</keyword>
<comment type="caution">
    <text evidence="11">The sequence shown here is derived from an EMBL/GenBank/DDBJ whole genome shotgun (WGS) entry which is preliminary data.</text>
</comment>
<dbReference type="GO" id="GO:0006355">
    <property type="term" value="P:regulation of DNA-templated transcription"/>
    <property type="evidence" value="ECO:0007669"/>
    <property type="project" value="InterPro"/>
</dbReference>
<name>A0A4R5KRY4_9BACL</name>
<dbReference type="Gene3D" id="3.30.450.20">
    <property type="entry name" value="PAS domain"/>
    <property type="match status" value="3"/>
</dbReference>
<dbReference type="GO" id="GO:0000155">
    <property type="term" value="F:phosphorelay sensor kinase activity"/>
    <property type="evidence" value="ECO:0007669"/>
    <property type="project" value="InterPro"/>
</dbReference>
<dbReference type="PRINTS" id="PR00344">
    <property type="entry name" value="BCTRLSENSOR"/>
</dbReference>
<keyword evidence="7" id="KW-0067">ATP-binding</keyword>
<dbReference type="Proteomes" id="UP000295636">
    <property type="component" value="Unassembled WGS sequence"/>
</dbReference>
<dbReference type="PANTHER" id="PTHR43065:SF34">
    <property type="entry name" value="SPORULATION KINASE A"/>
    <property type="match status" value="1"/>
</dbReference>
<keyword evidence="5" id="KW-0547">Nucleotide-binding</keyword>
<dbReference type="InterPro" id="IPR000014">
    <property type="entry name" value="PAS"/>
</dbReference>
<reference evidence="11 12" key="1">
    <citation type="submission" date="2019-03" db="EMBL/GenBank/DDBJ databases">
        <title>This is whole genome sequence of Paenibacillus sp MS74 strain.</title>
        <authorList>
            <person name="Trinh H.N."/>
        </authorList>
    </citation>
    <scope>NUCLEOTIDE SEQUENCE [LARGE SCALE GENOMIC DNA]</scope>
    <source>
        <strain evidence="11 12">MS74</strain>
    </source>
</reference>
<evidence type="ECO:0000256" key="5">
    <source>
        <dbReference type="ARBA" id="ARBA00022741"/>
    </source>
</evidence>
<organism evidence="11 12">
    <name type="scientific">Paenibacillus piri</name>
    <dbReference type="NCBI Taxonomy" id="2547395"/>
    <lineage>
        <taxon>Bacteria</taxon>
        <taxon>Bacillati</taxon>
        <taxon>Bacillota</taxon>
        <taxon>Bacilli</taxon>
        <taxon>Bacillales</taxon>
        <taxon>Paenibacillaceae</taxon>
        <taxon>Paenibacillus</taxon>
    </lineage>
</organism>
<keyword evidence="8" id="KW-0902">Two-component regulatory system</keyword>
<dbReference type="InterPro" id="IPR003594">
    <property type="entry name" value="HATPase_dom"/>
</dbReference>
<dbReference type="InterPro" id="IPR001610">
    <property type="entry name" value="PAC"/>
</dbReference>
<keyword evidence="6 11" id="KW-0418">Kinase</keyword>
<dbReference type="InterPro" id="IPR035965">
    <property type="entry name" value="PAS-like_dom_sf"/>
</dbReference>
<dbReference type="GO" id="GO:0005524">
    <property type="term" value="F:ATP binding"/>
    <property type="evidence" value="ECO:0007669"/>
    <property type="project" value="UniProtKB-KW"/>
</dbReference>
<dbReference type="PROSITE" id="PS50109">
    <property type="entry name" value="HIS_KIN"/>
    <property type="match status" value="1"/>
</dbReference>
<evidence type="ECO:0000259" key="10">
    <source>
        <dbReference type="PROSITE" id="PS50112"/>
    </source>
</evidence>
<dbReference type="PROSITE" id="PS50112">
    <property type="entry name" value="PAS"/>
    <property type="match status" value="2"/>
</dbReference>
<dbReference type="PANTHER" id="PTHR43065">
    <property type="entry name" value="SENSOR HISTIDINE KINASE"/>
    <property type="match status" value="1"/>
</dbReference>
<dbReference type="NCBIfam" id="TIGR00229">
    <property type="entry name" value="sensory_box"/>
    <property type="match status" value="2"/>
</dbReference>
<dbReference type="SMART" id="SM00387">
    <property type="entry name" value="HATPase_c"/>
    <property type="match status" value="1"/>
</dbReference>
<accession>A0A4R5KRY4</accession>
<dbReference type="InterPro" id="IPR003661">
    <property type="entry name" value="HisK_dim/P_dom"/>
</dbReference>
<evidence type="ECO:0000313" key="11">
    <source>
        <dbReference type="EMBL" id="TDF97580.1"/>
    </source>
</evidence>
<dbReference type="SUPFAM" id="SSF47384">
    <property type="entry name" value="Homodimeric domain of signal transducing histidine kinase"/>
    <property type="match status" value="1"/>
</dbReference>
<evidence type="ECO:0000256" key="2">
    <source>
        <dbReference type="ARBA" id="ARBA00012438"/>
    </source>
</evidence>
<dbReference type="Pfam" id="PF02518">
    <property type="entry name" value="HATPase_c"/>
    <property type="match status" value="1"/>
</dbReference>
<dbReference type="InterPro" id="IPR005467">
    <property type="entry name" value="His_kinase_dom"/>
</dbReference>
<dbReference type="InterPro" id="IPR036097">
    <property type="entry name" value="HisK_dim/P_sf"/>
</dbReference>
<dbReference type="Gene3D" id="1.10.287.130">
    <property type="match status" value="1"/>
</dbReference>
<dbReference type="InterPro" id="IPR013767">
    <property type="entry name" value="PAS_fold"/>
</dbReference>
<dbReference type="Pfam" id="PF13426">
    <property type="entry name" value="PAS_9"/>
    <property type="match status" value="2"/>
</dbReference>
<comment type="catalytic activity">
    <reaction evidence="1">
        <text>ATP + protein L-histidine = ADP + protein N-phospho-L-histidine.</text>
        <dbReference type="EC" id="2.7.13.3"/>
    </reaction>
</comment>
<dbReference type="SMART" id="SM00091">
    <property type="entry name" value="PAS"/>
    <property type="match status" value="3"/>
</dbReference>
<dbReference type="CDD" id="cd00130">
    <property type="entry name" value="PAS"/>
    <property type="match status" value="2"/>
</dbReference>
<feature type="domain" description="PAS" evidence="10">
    <location>
        <begin position="151"/>
        <end position="222"/>
    </location>
</feature>
<dbReference type="OrthoDB" id="9815750at2"/>
<dbReference type="CDD" id="cd00075">
    <property type="entry name" value="HATPase"/>
    <property type="match status" value="1"/>
</dbReference>
<dbReference type="EMBL" id="SMRT01000005">
    <property type="protein sequence ID" value="TDF97580.1"/>
    <property type="molecule type" value="Genomic_DNA"/>
</dbReference>